<evidence type="ECO:0000313" key="1">
    <source>
        <dbReference type="EMBL" id="KDP42002.1"/>
    </source>
</evidence>
<evidence type="ECO:0000313" key="2">
    <source>
        <dbReference type="Proteomes" id="UP000027138"/>
    </source>
</evidence>
<dbReference type="Proteomes" id="UP000027138">
    <property type="component" value="Unassembled WGS sequence"/>
</dbReference>
<keyword evidence="2" id="KW-1185">Reference proteome</keyword>
<dbReference type="InterPro" id="IPR025322">
    <property type="entry name" value="PADRE_dom"/>
</dbReference>
<dbReference type="Pfam" id="PF14009">
    <property type="entry name" value="PADRE"/>
    <property type="match status" value="1"/>
</dbReference>
<accession>A0A067L0P7</accession>
<dbReference type="PANTHER" id="PTHR33052">
    <property type="entry name" value="DUF4228 DOMAIN PROTEIN-RELATED"/>
    <property type="match status" value="1"/>
</dbReference>
<dbReference type="EMBL" id="KK914317">
    <property type="protein sequence ID" value="KDP42002.1"/>
    <property type="molecule type" value="Genomic_DNA"/>
</dbReference>
<organism evidence="1 2">
    <name type="scientific">Jatropha curcas</name>
    <name type="common">Barbados nut</name>
    <dbReference type="NCBI Taxonomy" id="180498"/>
    <lineage>
        <taxon>Eukaryota</taxon>
        <taxon>Viridiplantae</taxon>
        <taxon>Streptophyta</taxon>
        <taxon>Embryophyta</taxon>
        <taxon>Tracheophyta</taxon>
        <taxon>Spermatophyta</taxon>
        <taxon>Magnoliopsida</taxon>
        <taxon>eudicotyledons</taxon>
        <taxon>Gunneridae</taxon>
        <taxon>Pentapetalae</taxon>
        <taxon>rosids</taxon>
        <taxon>fabids</taxon>
        <taxon>Malpighiales</taxon>
        <taxon>Euphorbiaceae</taxon>
        <taxon>Crotonoideae</taxon>
        <taxon>Jatropheae</taxon>
        <taxon>Jatropha</taxon>
    </lineage>
</organism>
<gene>
    <name evidence="1" type="ORF">JCGZ_27020</name>
</gene>
<name>A0A067L0P7_JATCU</name>
<dbReference type="OrthoDB" id="1642380at2759"/>
<reference evidence="1 2" key="1">
    <citation type="journal article" date="2014" name="PLoS ONE">
        <title>Global Analysis of Gene Expression Profiles in Physic Nut (Jatropha curcas L.) Seedlings Exposed to Salt Stress.</title>
        <authorList>
            <person name="Zhang L."/>
            <person name="Zhang C."/>
            <person name="Wu P."/>
            <person name="Chen Y."/>
            <person name="Li M."/>
            <person name="Jiang H."/>
            <person name="Wu G."/>
        </authorList>
    </citation>
    <scope>NUCLEOTIDE SEQUENCE [LARGE SCALE GENOMIC DNA]</scope>
    <source>
        <strain evidence="2">cv. GZQX0401</strain>
        <tissue evidence="1">Young leaves</tissue>
    </source>
</reference>
<protein>
    <submittedName>
        <fullName evidence="1">Uncharacterized protein</fullName>
    </submittedName>
</protein>
<sequence>MAKAISKCLCNKSTKSLFVKIVHPGGHKELHDRPILASQIMLRNPKCIVAYPHVFEQPWAIVPPETLLLQGHKFYVVPISTIKKLQTQYLKHSSSPLRDINKGKEEDINGKNKNMKALKEDKYIKIDKANKGYCI</sequence>
<proteinExistence type="predicted"/>
<dbReference type="AlphaFoldDB" id="A0A067L0P7"/>